<dbReference type="Proteomes" id="UP000527616">
    <property type="component" value="Unassembled WGS sequence"/>
</dbReference>
<keyword evidence="3" id="KW-1185">Reference proteome</keyword>
<dbReference type="EMBL" id="JACBZS010000001">
    <property type="protein sequence ID" value="NYI70935.1"/>
    <property type="molecule type" value="Genomic_DNA"/>
</dbReference>
<reference evidence="2 3" key="1">
    <citation type="submission" date="2020-07" db="EMBL/GenBank/DDBJ databases">
        <title>Sequencing the genomes of 1000 actinobacteria strains.</title>
        <authorList>
            <person name="Klenk H.-P."/>
        </authorList>
    </citation>
    <scope>NUCLEOTIDE SEQUENCE [LARGE SCALE GENOMIC DNA]</scope>
    <source>
        <strain evidence="2 3">DSM 103164</strain>
    </source>
</reference>
<organism evidence="2 3">
    <name type="scientific">Naumannella cuiyingiana</name>
    <dbReference type="NCBI Taxonomy" id="1347891"/>
    <lineage>
        <taxon>Bacteria</taxon>
        <taxon>Bacillati</taxon>
        <taxon>Actinomycetota</taxon>
        <taxon>Actinomycetes</taxon>
        <taxon>Propionibacteriales</taxon>
        <taxon>Propionibacteriaceae</taxon>
        <taxon>Naumannella</taxon>
    </lineage>
</organism>
<keyword evidence="1" id="KW-0472">Membrane</keyword>
<gene>
    <name evidence="2" type="ORF">GGQ54_001495</name>
</gene>
<evidence type="ECO:0000256" key="1">
    <source>
        <dbReference type="SAM" id="Phobius"/>
    </source>
</evidence>
<keyword evidence="1" id="KW-1133">Transmembrane helix</keyword>
<proteinExistence type="predicted"/>
<evidence type="ECO:0000313" key="2">
    <source>
        <dbReference type="EMBL" id="NYI70935.1"/>
    </source>
</evidence>
<dbReference type="RefSeq" id="WP_179444829.1">
    <property type="nucleotide sequence ID" value="NZ_JACBZS010000001.1"/>
</dbReference>
<dbReference type="Pfam" id="PF09604">
    <property type="entry name" value="Potass_KdpF"/>
    <property type="match status" value="1"/>
</dbReference>
<comment type="caution">
    <text evidence="2">The sequence shown here is derived from an EMBL/GenBank/DDBJ whole genome shotgun (WGS) entry which is preliminary data.</text>
</comment>
<dbReference type="InterPro" id="IPR011726">
    <property type="entry name" value="KdpF"/>
</dbReference>
<evidence type="ECO:0000313" key="3">
    <source>
        <dbReference type="Proteomes" id="UP000527616"/>
    </source>
</evidence>
<dbReference type="GO" id="GO:0005886">
    <property type="term" value="C:plasma membrane"/>
    <property type="evidence" value="ECO:0007669"/>
    <property type="project" value="InterPro"/>
</dbReference>
<feature type="transmembrane region" description="Helical" evidence="1">
    <location>
        <begin position="6"/>
        <end position="29"/>
    </location>
</feature>
<dbReference type="AlphaFoldDB" id="A0A7Z0D8U0"/>
<accession>A0A7Z0D8U0</accession>
<protein>
    <submittedName>
        <fullName evidence="2">K+-transporting ATPase KdpF subunit</fullName>
    </submittedName>
</protein>
<name>A0A7Z0D8U0_9ACTN</name>
<keyword evidence="1" id="KW-0812">Transmembrane</keyword>
<dbReference type="GO" id="GO:0008556">
    <property type="term" value="F:P-type potassium transmembrane transporter activity"/>
    <property type="evidence" value="ECO:0007669"/>
    <property type="project" value="InterPro"/>
</dbReference>
<sequence>MTDLLAIENIAGLVIAAALLCYLLHSLVFPDRY</sequence>